<reference evidence="1" key="1">
    <citation type="submission" date="2018-06" db="EMBL/GenBank/DDBJ databases">
        <authorList>
            <person name="Zhirakovskaya E."/>
        </authorList>
    </citation>
    <scope>NUCLEOTIDE SEQUENCE</scope>
</reference>
<accession>A0A3B1BQX2</accession>
<organism evidence="1">
    <name type="scientific">hydrothermal vent metagenome</name>
    <dbReference type="NCBI Taxonomy" id="652676"/>
    <lineage>
        <taxon>unclassified sequences</taxon>
        <taxon>metagenomes</taxon>
        <taxon>ecological metagenomes</taxon>
    </lineage>
</organism>
<proteinExistence type="predicted"/>
<evidence type="ECO:0000313" key="1">
    <source>
        <dbReference type="EMBL" id="VAX07067.1"/>
    </source>
</evidence>
<name>A0A3B1BQX2_9ZZZZ</name>
<gene>
    <name evidence="1" type="ORF">MNBD_ALPHA03-1544</name>
</gene>
<sequence length="276" mass="30701">MGKCVHCDQPAGVFKKVHKECAGIHKQGKQQIVSLVSNFGMTDTELESLAASVKKTAHESFIDKGTLQKLVAYAWHIAVEGAFEDGILTEIEENDLIGIKNQFSLTQTDLDKKGAFTKVVKGALLRDICEGTIPDRLTIDGNLPFNFQKTEKIAWVFQNVDYFEEKTRSHYVGGSAGVSVRVAKGLYFRTGAFKGERVQSSETVHTDTGVMALTNKHIYFAGESKRFRIRFDKIVAFEPYSDGIGIQRDAATAKLQSFVTNDGWFTYNLITNLSQL</sequence>
<dbReference type="AlphaFoldDB" id="A0A3B1BQX2"/>
<protein>
    <submittedName>
        <fullName evidence="1">Uncharacterized protein</fullName>
    </submittedName>
</protein>
<dbReference type="EMBL" id="UOFW01000192">
    <property type="protein sequence ID" value="VAX07067.1"/>
    <property type="molecule type" value="Genomic_DNA"/>
</dbReference>